<dbReference type="EMBL" id="JARBJD010000046">
    <property type="protein sequence ID" value="KAK2957400.1"/>
    <property type="molecule type" value="Genomic_DNA"/>
</dbReference>
<dbReference type="PANTHER" id="PTHR13255:SF0">
    <property type="entry name" value="ATAXIN-10"/>
    <property type="match status" value="1"/>
</dbReference>
<evidence type="ECO:0000256" key="1">
    <source>
        <dbReference type="ARBA" id="ARBA00022618"/>
    </source>
</evidence>
<reference evidence="4 5" key="1">
    <citation type="journal article" date="2022" name="bioRxiv">
        <title>Genomics of Preaxostyla Flagellates Illuminates Evolutionary Transitions and the Path Towards Mitochondrial Loss.</title>
        <authorList>
            <person name="Novak L.V.F."/>
            <person name="Treitli S.C."/>
            <person name="Pyrih J."/>
            <person name="Halakuc P."/>
            <person name="Pipaliya S.V."/>
            <person name="Vacek V."/>
            <person name="Brzon O."/>
            <person name="Soukal P."/>
            <person name="Eme L."/>
            <person name="Dacks J.B."/>
            <person name="Karnkowska A."/>
            <person name="Elias M."/>
            <person name="Hampl V."/>
        </authorList>
    </citation>
    <scope>NUCLEOTIDE SEQUENCE [LARGE SCALE GENOMIC DNA]</scope>
    <source>
        <strain evidence="4">NAU3</strain>
        <tissue evidence="4">Gut</tissue>
    </source>
</reference>
<sequence>MDASQLTSLLINSVSNLEMLLNQNKTDDFVTNLHTLLPTLRSLRDSVVKIVPFHAAFEEESFYQSITQLISLIKNFITSNQIQQKLDEEEIRRILDVCAQLIGNLFMINDGSLSKSITTFLPDSDRLYLFMIFERLMSIGMKDGLSLLEISLFSLILSILHALSLSCLEQEPDIVQLDLSQFGVECALSTLLYVSLVTFPVKQGKRIIPLKTTPPLPYTSWKLHLPYPKNLESITLSPLPIDSVWDQIGFKKCPSFERDDLSEFLTQPHICETGYRTLLLQIIGNIGHRDPMKEHSAPAMSVQKNLRDIRAFPLMLSFTNHDDNNPFVREGAYWALRTAIDNSQENIDEIREILAEDKGIDSDVLLSLGIKL</sequence>
<gene>
    <name evidence="4" type="ORF">BLNAU_7556</name>
</gene>
<comment type="caution">
    <text evidence="4">The sequence shown here is derived from an EMBL/GenBank/DDBJ whole genome shotgun (WGS) entry which is preliminary data.</text>
</comment>
<organism evidence="4 5">
    <name type="scientific">Blattamonas nauphoetae</name>
    <dbReference type="NCBI Taxonomy" id="2049346"/>
    <lineage>
        <taxon>Eukaryota</taxon>
        <taxon>Metamonada</taxon>
        <taxon>Preaxostyla</taxon>
        <taxon>Oxymonadida</taxon>
        <taxon>Blattamonas</taxon>
    </lineage>
</organism>
<accession>A0ABQ9Y0Z2</accession>
<proteinExistence type="predicted"/>
<keyword evidence="2" id="KW-0131">Cell cycle</keyword>
<dbReference type="InterPro" id="IPR051374">
    <property type="entry name" value="Ataxin-10/CTR86_families"/>
</dbReference>
<dbReference type="InterPro" id="IPR016024">
    <property type="entry name" value="ARM-type_fold"/>
</dbReference>
<dbReference type="Proteomes" id="UP001281761">
    <property type="component" value="Unassembled WGS sequence"/>
</dbReference>
<evidence type="ECO:0000313" key="5">
    <source>
        <dbReference type="Proteomes" id="UP001281761"/>
    </source>
</evidence>
<evidence type="ECO:0000259" key="3">
    <source>
        <dbReference type="Pfam" id="PF09759"/>
    </source>
</evidence>
<dbReference type="Pfam" id="PF09759">
    <property type="entry name" value="Atx10homo_assoc"/>
    <property type="match status" value="1"/>
</dbReference>
<dbReference type="PANTHER" id="PTHR13255">
    <property type="entry name" value="ATAXIN-10"/>
    <property type="match status" value="1"/>
</dbReference>
<keyword evidence="1" id="KW-0132">Cell division</keyword>
<feature type="domain" description="Ataxin-10" evidence="3">
    <location>
        <begin position="277"/>
        <end position="371"/>
    </location>
</feature>
<evidence type="ECO:0000313" key="4">
    <source>
        <dbReference type="EMBL" id="KAK2957400.1"/>
    </source>
</evidence>
<name>A0ABQ9Y0Z2_9EUKA</name>
<protein>
    <recommendedName>
        <fullName evidence="3">Ataxin-10 domain-containing protein</fullName>
    </recommendedName>
</protein>
<dbReference type="InterPro" id="IPR019156">
    <property type="entry name" value="Ataxin-10_domain"/>
</dbReference>
<evidence type="ECO:0000256" key="2">
    <source>
        <dbReference type="ARBA" id="ARBA00023306"/>
    </source>
</evidence>
<dbReference type="SUPFAM" id="SSF48371">
    <property type="entry name" value="ARM repeat"/>
    <property type="match status" value="1"/>
</dbReference>
<keyword evidence="5" id="KW-1185">Reference proteome</keyword>